<dbReference type="FunFam" id="3.90.1150.10:FF:000080">
    <property type="entry name" value="Bifunctional dethiobiotin synthetase/adenosylmethionine-8-amino-7-oxononanoate aminotransferase"/>
    <property type="match status" value="1"/>
</dbReference>
<dbReference type="InterPro" id="IPR005814">
    <property type="entry name" value="Aminotrans_3"/>
</dbReference>
<dbReference type="EMBL" id="AXCR01000010">
    <property type="protein sequence ID" value="KJR81882.1"/>
    <property type="molecule type" value="Genomic_DNA"/>
</dbReference>
<dbReference type="InterPro" id="IPR027417">
    <property type="entry name" value="P-loop_NTPase"/>
</dbReference>
<keyword evidence="2 4" id="KW-0032">Aminotransferase</keyword>
<protein>
    <submittedName>
        <fullName evidence="4">Adenosylmethionine-8-amino-7-oxononanoate aminotransferase</fullName>
    </submittedName>
</protein>
<dbReference type="GeneID" id="27665223"/>
<reference evidence="4 5" key="2">
    <citation type="journal article" date="2015" name="Eukaryot. Cell">
        <title>Asexual propagation of a virulent clone complex in a human and feline outbreak of sporotrichosis.</title>
        <authorList>
            <person name="Teixeira Mde M."/>
            <person name="Rodrigues A.M."/>
            <person name="Tsui C.K."/>
            <person name="de Almeida L.G."/>
            <person name="Van Diepeningen A.D."/>
            <person name="van den Ende B.G."/>
            <person name="Fernandes G.F."/>
            <person name="Kano R."/>
            <person name="Hamelin R.C."/>
            <person name="Lopes-Bezerra L.M."/>
            <person name="Vasconcelos A.T."/>
            <person name="de Hoog S."/>
            <person name="de Camargo Z.P."/>
            <person name="Felipe M.S."/>
        </authorList>
    </citation>
    <scope>NUCLEOTIDE SEQUENCE [LARGE SCALE GENOMIC DNA]</scope>
    <source>
        <strain evidence="4 5">1099-18</strain>
    </source>
</reference>
<dbReference type="InterPro" id="IPR015424">
    <property type="entry name" value="PyrdxlP-dep_Trfase"/>
</dbReference>
<dbReference type="InterPro" id="IPR049704">
    <property type="entry name" value="Aminotrans_3_PPA_site"/>
</dbReference>
<dbReference type="CDD" id="cd03109">
    <property type="entry name" value="DTBS"/>
    <property type="match status" value="1"/>
</dbReference>
<dbReference type="PANTHER" id="PTHR42684:SF3">
    <property type="entry name" value="ADENOSYLMETHIONINE-8-AMINO-7-OXONONANOATE AMINOTRANSFERASE"/>
    <property type="match status" value="1"/>
</dbReference>
<dbReference type="InterPro" id="IPR015421">
    <property type="entry name" value="PyrdxlP-dep_Trfase_major"/>
</dbReference>
<dbReference type="Gene3D" id="3.40.640.10">
    <property type="entry name" value="Type I PLP-dependent aspartate aminotransferase-like (Major domain)"/>
    <property type="match status" value="1"/>
</dbReference>
<gene>
    <name evidence="4" type="ORF">SPSK_03105</name>
</gene>
<reference evidence="4 5" key="1">
    <citation type="journal article" date="2014" name="BMC Genomics">
        <title>Comparative genomics of the major fungal agents of human and animal Sporotrichosis: Sporothrix schenckii and Sporothrix brasiliensis.</title>
        <authorList>
            <person name="Teixeira M.M."/>
            <person name="de Almeida L.G."/>
            <person name="Kubitschek-Barreira P."/>
            <person name="Alves F.L."/>
            <person name="Kioshima E.S."/>
            <person name="Abadio A.K."/>
            <person name="Fernandes L."/>
            <person name="Derengowski L.S."/>
            <person name="Ferreira K.S."/>
            <person name="Souza R.C."/>
            <person name="Ruiz J.C."/>
            <person name="de Andrade N.C."/>
            <person name="Paes H.C."/>
            <person name="Nicola A.M."/>
            <person name="Albuquerque P."/>
            <person name="Gerber A.L."/>
            <person name="Martins V.P."/>
            <person name="Peconick L.D."/>
            <person name="Neto A.V."/>
            <person name="Chaucanez C.B."/>
            <person name="Silva P.A."/>
            <person name="Cunha O.L."/>
            <person name="de Oliveira F.F."/>
            <person name="dos Santos T.C."/>
            <person name="Barros A.L."/>
            <person name="Soares M.A."/>
            <person name="de Oliveira L.M."/>
            <person name="Marini M.M."/>
            <person name="Villalobos-Duno H."/>
            <person name="Cunha M.M."/>
            <person name="de Hoog S."/>
            <person name="da Silveira J.F."/>
            <person name="Henrissat B."/>
            <person name="Nino-Vega G.A."/>
            <person name="Cisalpino P.S."/>
            <person name="Mora-Montes H.M."/>
            <person name="Almeida S.R."/>
            <person name="Stajich J.E."/>
            <person name="Lopes-Bezerra L.M."/>
            <person name="Vasconcelos A.T."/>
            <person name="Felipe M.S."/>
        </authorList>
    </citation>
    <scope>NUCLEOTIDE SEQUENCE [LARGE SCALE GENOMIC DNA]</scope>
    <source>
        <strain evidence="4 5">1099-18</strain>
    </source>
</reference>
<dbReference type="GO" id="GO:0004015">
    <property type="term" value="F:adenosylmethionine-8-amino-7-oxononanoate transaminase activity"/>
    <property type="evidence" value="ECO:0007669"/>
    <property type="project" value="TreeGrafter"/>
</dbReference>
<keyword evidence="3 4" id="KW-0808">Transferase</keyword>
<dbReference type="Gene3D" id="3.40.50.300">
    <property type="entry name" value="P-loop containing nucleotide triphosphate hydrolases"/>
    <property type="match status" value="1"/>
</dbReference>
<accession>A0A0F2LWN3</accession>
<dbReference type="GO" id="GO:0004141">
    <property type="term" value="F:dethiobiotin synthase activity"/>
    <property type="evidence" value="ECO:0007669"/>
    <property type="project" value="InterPro"/>
</dbReference>
<dbReference type="GO" id="GO:0005739">
    <property type="term" value="C:mitochondrion"/>
    <property type="evidence" value="ECO:0007669"/>
    <property type="project" value="UniProtKB-SubCell"/>
</dbReference>
<dbReference type="SUPFAM" id="SSF52540">
    <property type="entry name" value="P-loop containing nucleoside triphosphate hydrolases"/>
    <property type="match status" value="1"/>
</dbReference>
<dbReference type="InterPro" id="IPR004472">
    <property type="entry name" value="DTB_synth_BioD"/>
</dbReference>
<dbReference type="SUPFAM" id="SSF53383">
    <property type="entry name" value="PLP-dependent transferases"/>
    <property type="match status" value="1"/>
</dbReference>
<dbReference type="GO" id="GO:0000287">
    <property type="term" value="F:magnesium ion binding"/>
    <property type="evidence" value="ECO:0007669"/>
    <property type="project" value="InterPro"/>
</dbReference>
<dbReference type="Proteomes" id="UP000033710">
    <property type="component" value="Unassembled WGS sequence"/>
</dbReference>
<evidence type="ECO:0000313" key="5">
    <source>
        <dbReference type="Proteomes" id="UP000033710"/>
    </source>
</evidence>
<dbReference type="RefSeq" id="XP_016584558.1">
    <property type="nucleotide sequence ID" value="XM_016729946.1"/>
</dbReference>
<sequence>MPVTGATGAILRRSLRVYQVYGANTGVGKTVTSAILCGALHRAFPEEHVWYLKPVSTGPQDQADDGHLARFSPQTLSKTLVQYGSPVSPHVAARVAATKLTDAALREQIQTYVAKCAEDGQGTLLIETAGGVHSPTPSGSSQADMYQPLRLPVILVGDHRLGGISASIAAFESLHIRGYDISRVLVFEDATYENHLYLRDYFAERDIALLSVPPPPSPSSTTASDYERMAEYYDEMSSRPEVLDTVTDLATTHQLRLARLNDMAPQAHKHIWYPFTQHSGLTPASLMTIDSAHGDFFQAYFSSPKNTLKPTLDGSASWWTQGLGHANTKLALAAAHAAGRYGHVMFAGTIHEPALSLAELLLKHMGNPRLQRIFYSDNGSTGIEVAVKMALSAASKRYDYEGKELGVLGLRSSYHGDTIGAMDCSEPSTYNERVHWYKGRGHWFDFPEVKMKGGKWIVEPPKGMEGEFGPTQTFSSLGDVFDIGMRNASAAAEKYRTHILKTLDRLVRVEGQSFGALVMEPVLLGAGGMLLIDPLFQSTLVSVVRASHTLFTSKPTPTLDDNTWTGLPVVFDEVFTGLTRLGPFSPSTLLGVHPDISVHAKLLTGGLVPLAATAASEAIYKTFLGAEKRDALLHGHSYTAHAVGCKVAETSIKELLQMEASGAWDDFKRPWEQGKGIVWSMWSPTFLSEVSCRAEVDSIVALGSVLAIKLRDENPGYASSAAVGLQSALFSVSGGFKIHSRVLGNVFYIMASQTTEVNIVKQIQDMILEAI</sequence>
<dbReference type="KEGG" id="ssck:SPSK_03105"/>
<dbReference type="Pfam" id="PF13500">
    <property type="entry name" value="AAA_26"/>
    <property type="match status" value="1"/>
</dbReference>
<proteinExistence type="inferred from homology"/>
<dbReference type="OrthoDB" id="425114at2759"/>
<dbReference type="HAMAP" id="MF_00336">
    <property type="entry name" value="BioD"/>
    <property type="match status" value="1"/>
</dbReference>
<comment type="subcellular location">
    <subcellularLocation>
        <location evidence="1">Mitochondrion</location>
    </subcellularLocation>
</comment>
<comment type="caution">
    <text evidence="4">The sequence shown here is derived from an EMBL/GenBank/DDBJ whole genome shotgun (WGS) entry which is preliminary data.</text>
</comment>
<name>A0A0F2LWN3_SPOSC</name>
<dbReference type="VEuPathDB" id="FungiDB:SPSK_03105"/>
<evidence type="ECO:0000256" key="3">
    <source>
        <dbReference type="ARBA" id="ARBA00022679"/>
    </source>
</evidence>
<dbReference type="PROSITE" id="PS00600">
    <property type="entry name" value="AA_TRANSFER_CLASS_3"/>
    <property type="match status" value="1"/>
</dbReference>
<evidence type="ECO:0000313" key="4">
    <source>
        <dbReference type="EMBL" id="KJR81882.1"/>
    </source>
</evidence>
<dbReference type="GO" id="GO:0005524">
    <property type="term" value="F:ATP binding"/>
    <property type="evidence" value="ECO:0007669"/>
    <property type="project" value="InterPro"/>
</dbReference>
<evidence type="ECO:0000256" key="1">
    <source>
        <dbReference type="ARBA" id="ARBA00004173"/>
    </source>
</evidence>
<dbReference type="PANTHER" id="PTHR42684">
    <property type="entry name" value="ADENOSYLMETHIONINE-8-AMINO-7-OXONONANOATE AMINOTRANSFERASE"/>
    <property type="match status" value="1"/>
</dbReference>
<dbReference type="AlphaFoldDB" id="A0A0F2LWN3"/>
<dbReference type="Pfam" id="PF00202">
    <property type="entry name" value="Aminotran_3"/>
    <property type="match status" value="2"/>
</dbReference>
<dbReference type="GO" id="GO:0009102">
    <property type="term" value="P:biotin biosynthetic process"/>
    <property type="evidence" value="ECO:0007669"/>
    <property type="project" value="UniProtKB-UniPathway"/>
</dbReference>
<organism evidence="4 5">
    <name type="scientific">Sporothrix schenckii 1099-18</name>
    <dbReference type="NCBI Taxonomy" id="1397361"/>
    <lineage>
        <taxon>Eukaryota</taxon>
        <taxon>Fungi</taxon>
        <taxon>Dikarya</taxon>
        <taxon>Ascomycota</taxon>
        <taxon>Pezizomycotina</taxon>
        <taxon>Sordariomycetes</taxon>
        <taxon>Sordariomycetidae</taxon>
        <taxon>Ophiostomatales</taxon>
        <taxon>Ophiostomataceae</taxon>
        <taxon>Sporothrix</taxon>
    </lineage>
</organism>
<dbReference type="UniPathway" id="UPA00078"/>
<evidence type="ECO:0000256" key="2">
    <source>
        <dbReference type="ARBA" id="ARBA00022576"/>
    </source>
</evidence>
<dbReference type="GO" id="GO:0030170">
    <property type="term" value="F:pyridoxal phosphate binding"/>
    <property type="evidence" value="ECO:0007669"/>
    <property type="project" value="InterPro"/>
</dbReference>